<dbReference type="REBASE" id="311034">
    <property type="entry name" value="MspH5McrBCP"/>
</dbReference>
<accession>A0A4V1D303</accession>
<dbReference type="KEGG" id="ddb:E7747_02685"/>
<organism evidence="1 2">
    <name type="scientific">Duncaniella dubosii</name>
    <dbReference type="NCBI Taxonomy" id="2518971"/>
    <lineage>
        <taxon>Bacteria</taxon>
        <taxon>Pseudomonadati</taxon>
        <taxon>Bacteroidota</taxon>
        <taxon>Bacteroidia</taxon>
        <taxon>Bacteroidales</taxon>
        <taxon>Muribaculaceae</taxon>
        <taxon>Duncaniella</taxon>
    </lineage>
</organism>
<gene>
    <name evidence="1" type="ORF">E7747_02685</name>
</gene>
<evidence type="ECO:0008006" key="3">
    <source>
        <dbReference type="Google" id="ProtNLM"/>
    </source>
</evidence>
<dbReference type="PANTHER" id="PTHR38733:SF1">
    <property type="entry name" value="TYPE IV METHYL-DIRECTED RESTRICTION ENZYME ECOKMCRBC"/>
    <property type="match status" value="1"/>
</dbReference>
<dbReference type="RefSeq" id="WP_136413943.1">
    <property type="nucleotide sequence ID" value="NZ_CP039396.1"/>
</dbReference>
<evidence type="ECO:0000313" key="2">
    <source>
        <dbReference type="Proteomes" id="UP000297149"/>
    </source>
</evidence>
<dbReference type="InterPro" id="IPR019292">
    <property type="entry name" value="McrC"/>
</dbReference>
<dbReference type="Proteomes" id="UP000297149">
    <property type="component" value="Chromosome"/>
</dbReference>
<name>A0A4V1D303_9BACT</name>
<keyword evidence="2" id="KW-1185">Reference proteome</keyword>
<sequence length="449" mass="51792">MLCLNDNTPYSVKADELCAYDALRAIANRPVKDIVDSHGNNLLIYPHSFRQSKDKIGSQSILSWQTIWRDGKCDGSDISTGNVVGFIGIDGCDITIKSRFSENTGEDYFLHYMLQKALCINIFNLSHSSRPETLFDFLLFLFPKHLNEALMQGIYKDYRHNSYNDANIRGVIDINRHINANIPFNGRVAYHTRELSYDNRVTQLIRHTIEHIATTDIGKKLLENEAETHASVSRIIAATPGYRRQDRSKIIKDNLKPLSHPYYTRYKPLQQICMRILNHDRLKYGPNGDRIYGILFDISYLWEEYLFTLLRPLGFKHPDNRSNRGGIYLSQCNHFIRFPDFYDSETVIDAKYKVSIDTRNDINQMLTYMYTLKSRHGVIIQPAVDCTQIQPFRLNGHGKDHGATLYISSLRIPRAAVNYNAFKAAMKTSENEFKTILTSVFRENDTPLP</sequence>
<protein>
    <recommendedName>
        <fullName evidence="3">Restriction endonuclease</fullName>
    </recommendedName>
</protein>
<dbReference type="PANTHER" id="PTHR38733">
    <property type="entry name" value="PROTEIN MCRC"/>
    <property type="match status" value="1"/>
</dbReference>
<proteinExistence type="predicted"/>
<evidence type="ECO:0000313" key="1">
    <source>
        <dbReference type="EMBL" id="QCD41308.1"/>
    </source>
</evidence>
<dbReference type="AlphaFoldDB" id="A0A4V1D303"/>
<dbReference type="EMBL" id="CP039396">
    <property type="protein sequence ID" value="QCD41308.1"/>
    <property type="molecule type" value="Genomic_DNA"/>
</dbReference>
<reference evidence="2" key="1">
    <citation type="submission" date="2019-02" db="EMBL/GenBank/DDBJ databases">
        <title>Isolation and identification of novel species under the genus Muribaculum.</title>
        <authorList>
            <person name="Miyake S."/>
            <person name="Ding Y."/>
            <person name="Low A."/>
            <person name="Soh M."/>
            <person name="Seedorf H."/>
        </authorList>
    </citation>
    <scope>NUCLEOTIDE SEQUENCE [LARGE SCALE GENOMIC DNA]</scope>
    <source>
        <strain evidence="2">H5</strain>
    </source>
</reference>
<dbReference type="Pfam" id="PF10117">
    <property type="entry name" value="McrBC"/>
    <property type="match status" value="1"/>
</dbReference>